<evidence type="ECO:0000259" key="1">
    <source>
        <dbReference type="Pfam" id="PF23774"/>
    </source>
</evidence>
<evidence type="ECO:0000313" key="2">
    <source>
        <dbReference type="EMBL" id="PIK57796.1"/>
    </source>
</evidence>
<sequence>MFFIVGSKTKRKKGKSYFPVCSQLDNRGKHWFLKDCVDIAERKYGQTTELLHQDSVPAGLFTSRKDLSQTMTIEGNHHQEHGNIDIRLWLDVWQGKLLNVLRDATHRGQLNDKMVAMAPQVGHDVWLETCRAYAKQLEQNGDPQKAATYYVCCHQIQQAVKVLIENKHFREAASLATSRLAHGDAMRVDVFQSWGKQLEADHSYEAAARCCLAIDKPENAVRLLARSGSQSALKAALDVAILTDQKDILCSQVPRYANKCMLNGDWSEAWDLSTDDISILVKTVSLVGPVCPLMNYSSVCSYFCVGDSNHPWEKASKTDILESLHNLFVPSFDLKVPKQFFISGAVCVALDFLESTSVSEKSYSHVEKILKECYQAGDLTLMKAILSLVYPKGFFVDKLSMSPLVVPGTMTPVSGQLKPTMLIQSYITFWELSRENLPLCCSGTINK</sequence>
<dbReference type="GO" id="GO:0005634">
    <property type="term" value="C:nucleus"/>
    <property type="evidence" value="ECO:0007669"/>
    <property type="project" value="TreeGrafter"/>
</dbReference>
<dbReference type="Pfam" id="PF23774">
    <property type="entry name" value="TPR_GEMI5"/>
    <property type="match status" value="1"/>
</dbReference>
<dbReference type="Proteomes" id="UP000230750">
    <property type="component" value="Unassembled WGS sequence"/>
</dbReference>
<dbReference type="PANTHER" id="PTHR46362:SF1">
    <property type="entry name" value="GEM-ASSOCIATED PROTEIN 5"/>
    <property type="match status" value="1"/>
</dbReference>
<dbReference type="GO" id="GO:0000387">
    <property type="term" value="P:spliceosomal snRNP assembly"/>
    <property type="evidence" value="ECO:0007669"/>
    <property type="project" value="TreeGrafter"/>
</dbReference>
<dbReference type="GO" id="GO:0032797">
    <property type="term" value="C:SMN complex"/>
    <property type="evidence" value="ECO:0007669"/>
    <property type="project" value="TreeGrafter"/>
</dbReference>
<dbReference type="GO" id="GO:0003730">
    <property type="term" value="F:mRNA 3'-UTR binding"/>
    <property type="evidence" value="ECO:0007669"/>
    <property type="project" value="TreeGrafter"/>
</dbReference>
<feature type="domain" description="Gem-associated protein 5 TPR" evidence="1">
    <location>
        <begin position="59"/>
        <end position="266"/>
    </location>
</feature>
<dbReference type="AlphaFoldDB" id="A0A2G8LC03"/>
<protein>
    <submittedName>
        <fullName evidence="2">Putative gem-associated protein 5-like</fullName>
    </submittedName>
</protein>
<comment type="caution">
    <text evidence="2">The sequence shown here is derived from an EMBL/GenBank/DDBJ whole genome shotgun (WGS) entry which is preliminary data.</text>
</comment>
<reference evidence="2 3" key="1">
    <citation type="journal article" date="2017" name="PLoS Biol.">
        <title>The sea cucumber genome provides insights into morphological evolution and visceral regeneration.</title>
        <authorList>
            <person name="Zhang X."/>
            <person name="Sun L."/>
            <person name="Yuan J."/>
            <person name="Sun Y."/>
            <person name="Gao Y."/>
            <person name="Zhang L."/>
            <person name="Li S."/>
            <person name="Dai H."/>
            <person name="Hamel J.F."/>
            <person name="Liu C."/>
            <person name="Yu Y."/>
            <person name="Liu S."/>
            <person name="Lin W."/>
            <person name="Guo K."/>
            <person name="Jin S."/>
            <person name="Xu P."/>
            <person name="Storey K.B."/>
            <person name="Huan P."/>
            <person name="Zhang T."/>
            <person name="Zhou Y."/>
            <person name="Zhang J."/>
            <person name="Lin C."/>
            <person name="Li X."/>
            <person name="Xing L."/>
            <person name="Huo D."/>
            <person name="Sun M."/>
            <person name="Wang L."/>
            <person name="Mercier A."/>
            <person name="Li F."/>
            <person name="Yang H."/>
            <person name="Xiang J."/>
        </authorList>
    </citation>
    <scope>NUCLEOTIDE SEQUENCE [LARGE SCALE GENOMIC DNA]</scope>
    <source>
        <strain evidence="2">Shaxun</strain>
        <tissue evidence="2">Muscle</tissue>
    </source>
</reference>
<proteinExistence type="predicted"/>
<dbReference type="InterPro" id="IPR052640">
    <property type="entry name" value="Gemin-5"/>
</dbReference>
<dbReference type="OrthoDB" id="7326421at2759"/>
<keyword evidence="3" id="KW-1185">Reference proteome</keyword>
<dbReference type="STRING" id="307972.A0A2G8LC03"/>
<dbReference type="Gene3D" id="1.25.40.470">
    <property type="match status" value="1"/>
</dbReference>
<organism evidence="2 3">
    <name type="scientific">Stichopus japonicus</name>
    <name type="common">Sea cucumber</name>
    <dbReference type="NCBI Taxonomy" id="307972"/>
    <lineage>
        <taxon>Eukaryota</taxon>
        <taxon>Metazoa</taxon>
        <taxon>Echinodermata</taxon>
        <taxon>Eleutherozoa</taxon>
        <taxon>Echinozoa</taxon>
        <taxon>Holothuroidea</taxon>
        <taxon>Aspidochirotacea</taxon>
        <taxon>Aspidochirotida</taxon>
        <taxon>Stichopodidae</taxon>
        <taxon>Apostichopus</taxon>
    </lineage>
</organism>
<dbReference type="PANTHER" id="PTHR46362">
    <property type="entry name" value="GEM-ASSOCIATED PROTEIN 5"/>
    <property type="match status" value="1"/>
</dbReference>
<accession>A0A2G8LC03</accession>
<gene>
    <name evidence="2" type="ORF">BSL78_05322</name>
</gene>
<evidence type="ECO:0000313" key="3">
    <source>
        <dbReference type="Proteomes" id="UP000230750"/>
    </source>
</evidence>
<dbReference type="EMBL" id="MRZV01000132">
    <property type="protein sequence ID" value="PIK57796.1"/>
    <property type="molecule type" value="Genomic_DNA"/>
</dbReference>
<name>A0A2G8LC03_STIJA</name>
<dbReference type="InterPro" id="IPR056421">
    <property type="entry name" value="TPR_GEMI5"/>
</dbReference>